<dbReference type="Proteomes" id="UP000548067">
    <property type="component" value="Unassembled WGS sequence"/>
</dbReference>
<accession>A0A848N2D7</accession>
<keyword evidence="1" id="KW-0472">Membrane</keyword>
<reference evidence="2 3" key="1">
    <citation type="submission" date="2020-04" db="EMBL/GenBank/DDBJ databases">
        <title>Genome analysis and antimicrobial resistance characteristics of Chryseobacterium aquaticum isolated from farmed salmonids.</title>
        <authorList>
            <person name="Saticioglu I.B."/>
            <person name="Duman M."/>
            <person name="Altun S."/>
        </authorList>
    </citation>
    <scope>NUCLEOTIDE SEQUENCE [LARGE SCALE GENOMIC DNA]</scope>
    <source>
        <strain evidence="2 3">C-174</strain>
    </source>
</reference>
<evidence type="ECO:0000313" key="2">
    <source>
        <dbReference type="EMBL" id="NMR33694.1"/>
    </source>
</evidence>
<feature type="transmembrane region" description="Helical" evidence="1">
    <location>
        <begin position="112"/>
        <end position="136"/>
    </location>
</feature>
<protein>
    <submittedName>
        <fullName evidence="2">Uncharacterized protein</fullName>
    </submittedName>
</protein>
<dbReference type="EMBL" id="JABCJF010000002">
    <property type="protein sequence ID" value="NMR33694.1"/>
    <property type="molecule type" value="Genomic_DNA"/>
</dbReference>
<comment type="caution">
    <text evidence="2">The sequence shown here is derived from an EMBL/GenBank/DDBJ whole genome shotgun (WGS) entry which is preliminary data.</text>
</comment>
<proteinExistence type="predicted"/>
<feature type="transmembrane region" description="Helical" evidence="1">
    <location>
        <begin position="88"/>
        <end position="106"/>
    </location>
</feature>
<keyword evidence="1" id="KW-0812">Transmembrane</keyword>
<name>A0A848N2D7_9FLAO</name>
<organism evidence="2 3">
    <name type="scientific">Chryseobacterium aquaticum</name>
    <dbReference type="NCBI Taxonomy" id="452084"/>
    <lineage>
        <taxon>Bacteria</taxon>
        <taxon>Pseudomonadati</taxon>
        <taxon>Bacteroidota</taxon>
        <taxon>Flavobacteriia</taxon>
        <taxon>Flavobacteriales</taxon>
        <taxon>Weeksellaceae</taxon>
        <taxon>Chryseobacterium group</taxon>
        <taxon>Chryseobacterium</taxon>
    </lineage>
</organism>
<evidence type="ECO:0000256" key="1">
    <source>
        <dbReference type="SAM" id="Phobius"/>
    </source>
</evidence>
<dbReference type="RefSeq" id="WP_169320678.1">
    <property type="nucleotide sequence ID" value="NZ_JABCJF010000002.1"/>
</dbReference>
<sequence>MNLLPIQNYEFDLIDSQTETLERLTRRTESSDKQKSRIIGKSFIGNVYQNTFNLRPSNIDKSTICTLEGVLHDTKGEVKVEINKTIKVFFYFFLCLPFVSFFLQLFSSQEKFNPVFILVFIGQLLVIRYLFIGLFFKMSSRIAVAKLLDVLDAEKIRKK</sequence>
<evidence type="ECO:0000313" key="3">
    <source>
        <dbReference type="Proteomes" id="UP000548067"/>
    </source>
</evidence>
<gene>
    <name evidence="2" type="ORF">HIO71_05665</name>
</gene>
<keyword evidence="1" id="KW-1133">Transmembrane helix</keyword>
<dbReference type="AlphaFoldDB" id="A0A848N2D7"/>